<organism evidence="1 2">
    <name type="scientific">Prunus armeniaca</name>
    <name type="common">Apricot</name>
    <name type="synonym">Armeniaca vulgaris</name>
    <dbReference type="NCBI Taxonomy" id="36596"/>
    <lineage>
        <taxon>Eukaryota</taxon>
        <taxon>Viridiplantae</taxon>
        <taxon>Streptophyta</taxon>
        <taxon>Embryophyta</taxon>
        <taxon>Tracheophyta</taxon>
        <taxon>Spermatophyta</taxon>
        <taxon>Magnoliopsida</taxon>
        <taxon>eudicotyledons</taxon>
        <taxon>Gunneridae</taxon>
        <taxon>Pentapetalae</taxon>
        <taxon>rosids</taxon>
        <taxon>fabids</taxon>
        <taxon>Rosales</taxon>
        <taxon>Rosaceae</taxon>
        <taxon>Amygdaloideae</taxon>
        <taxon>Amygdaleae</taxon>
        <taxon>Prunus</taxon>
    </lineage>
</organism>
<accession>A0A6J5VX57</accession>
<dbReference type="Proteomes" id="UP000507245">
    <property type="component" value="Unassembled WGS sequence"/>
</dbReference>
<reference evidence="2" key="1">
    <citation type="journal article" date="2020" name="Genome Biol.">
        <title>Gamete binning: chromosome-level and haplotype-resolved genome assembly enabled by high-throughput single-cell sequencing of gamete genomes.</title>
        <authorList>
            <person name="Campoy J.A."/>
            <person name="Sun H."/>
            <person name="Goel M."/>
            <person name="Jiao W.-B."/>
            <person name="Folz-Donahue K."/>
            <person name="Wang N."/>
            <person name="Rubio M."/>
            <person name="Liu C."/>
            <person name="Kukat C."/>
            <person name="Ruiz D."/>
            <person name="Huettel B."/>
            <person name="Schneeberger K."/>
        </authorList>
    </citation>
    <scope>NUCLEOTIDE SEQUENCE [LARGE SCALE GENOMIC DNA]</scope>
    <source>
        <strain evidence="2">cv. Rojo Pasion</strain>
    </source>
</reference>
<name>A0A6J5VX57_PRUAR</name>
<protein>
    <submittedName>
        <fullName evidence="1">Uncharacterized protein</fullName>
    </submittedName>
</protein>
<keyword evidence="2" id="KW-1185">Reference proteome</keyword>
<dbReference type="EMBL" id="CAEKKB010000001">
    <property type="protein sequence ID" value="CAB4292134.1"/>
    <property type="molecule type" value="Genomic_DNA"/>
</dbReference>
<evidence type="ECO:0000313" key="2">
    <source>
        <dbReference type="Proteomes" id="UP000507245"/>
    </source>
</evidence>
<dbReference type="AlphaFoldDB" id="A0A6J5VX57"/>
<gene>
    <name evidence="1" type="ORF">ORAREDHAP_LOCUS275</name>
</gene>
<sequence>MVEEDKGVILLRASYPLVAGVANGGGGEKNQNQEEGREGLVLVEAHENNGQCFPKDKKIYLSNKQNIRKNTSIAARDDL</sequence>
<proteinExistence type="predicted"/>
<evidence type="ECO:0000313" key="1">
    <source>
        <dbReference type="EMBL" id="CAB4292134.1"/>
    </source>
</evidence>